<gene>
    <name evidence="1" type="ORF">SAMN02745702_02493</name>
</gene>
<proteinExistence type="predicted"/>
<evidence type="ECO:0000313" key="1">
    <source>
        <dbReference type="EMBL" id="SKA79098.1"/>
    </source>
</evidence>
<accession>A0A1T4WQF5</accession>
<evidence type="ECO:0000313" key="2">
    <source>
        <dbReference type="Proteomes" id="UP000189733"/>
    </source>
</evidence>
<dbReference type="AlphaFoldDB" id="A0A1T4WQF5"/>
<keyword evidence="2" id="KW-1185">Reference proteome</keyword>
<organism evidence="1 2">
    <name type="scientific">Desulfobaculum bizertense DSM 18034</name>
    <dbReference type="NCBI Taxonomy" id="1121442"/>
    <lineage>
        <taxon>Bacteria</taxon>
        <taxon>Pseudomonadati</taxon>
        <taxon>Thermodesulfobacteriota</taxon>
        <taxon>Desulfovibrionia</taxon>
        <taxon>Desulfovibrionales</taxon>
        <taxon>Desulfovibrionaceae</taxon>
        <taxon>Desulfobaculum</taxon>
    </lineage>
</organism>
<dbReference type="Proteomes" id="UP000189733">
    <property type="component" value="Unassembled WGS sequence"/>
</dbReference>
<dbReference type="EMBL" id="FUYA01000009">
    <property type="protein sequence ID" value="SKA79098.1"/>
    <property type="molecule type" value="Genomic_DNA"/>
</dbReference>
<protein>
    <submittedName>
        <fullName evidence="1">Uncharacterized protein</fullName>
    </submittedName>
</protein>
<reference evidence="1 2" key="1">
    <citation type="submission" date="2017-02" db="EMBL/GenBank/DDBJ databases">
        <authorList>
            <person name="Peterson S.W."/>
        </authorList>
    </citation>
    <scope>NUCLEOTIDE SEQUENCE [LARGE SCALE GENOMIC DNA]</scope>
    <source>
        <strain evidence="1 2">DSM 18034</strain>
    </source>
</reference>
<sequence>MFCAVQEEAQTMLCVVCRCFPKNRGEFKACVVQLLHRVGPFLSWAICNRKGNPRKLSLNVAKKRLGDKAWLLEIPDAGQGWPRIGLKGQVPLSEAGW</sequence>
<name>A0A1T4WQF5_9BACT</name>